<evidence type="ECO:0000313" key="4">
    <source>
        <dbReference type="Proteomes" id="UP000827549"/>
    </source>
</evidence>
<dbReference type="EMBL" id="CP086715">
    <property type="protein sequence ID" value="WOO79056.1"/>
    <property type="molecule type" value="Genomic_DNA"/>
</dbReference>
<dbReference type="InterPro" id="IPR036389">
    <property type="entry name" value="RNase_III_sf"/>
</dbReference>
<evidence type="ECO:0000256" key="1">
    <source>
        <dbReference type="SAM" id="Coils"/>
    </source>
</evidence>
<dbReference type="SUPFAM" id="SSF69065">
    <property type="entry name" value="RNase III domain-like"/>
    <property type="match status" value="1"/>
</dbReference>
<proteinExistence type="predicted"/>
<organism evidence="3 4">
    <name type="scientific">Vanrija pseudolonga</name>
    <dbReference type="NCBI Taxonomy" id="143232"/>
    <lineage>
        <taxon>Eukaryota</taxon>
        <taxon>Fungi</taxon>
        <taxon>Dikarya</taxon>
        <taxon>Basidiomycota</taxon>
        <taxon>Agaricomycotina</taxon>
        <taxon>Tremellomycetes</taxon>
        <taxon>Trichosporonales</taxon>
        <taxon>Trichosporonaceae</taxon>
        <taxon>Vanrija</taxon>
    </lineage>
</organism>
<keyword evidence="1" id="KW-0175">Coiled coil</keyword>
<dbReference type="GeneID" id="87805840"/>
<feature type="domain" description="RNase III" evidence="2">
    <location>
        <begin position="141"/>
        <end position="270"/>
    </location>
</feature>
<sequence length="310" mass="35265">MLAVTDNKLTRAEVELGETQQELLLIKSTLVTGNGDLTSPQNDVVSTQSRLTQVEADLIATRDKLESTEKTLAESKAQLFAARHKLAKAKLAAVKTKLSTTEEQLAAVQKDLVESKKEHAATRERLATAVENEFMGAHVAYNAPFQEIGRRVRVRKGWLLDKVLTHSSATRDKAHSYELLEYAGDEYIKIAAIEVTSEWRDANNYERHHMLTTKTVVELMGRNTTLARITRHYGLDRDIDLRVRPTDFEMTKIEGDVCEALAAAYWKEYGPEHGLEIIKNMIRPICSWIFDEIRAGRLWTHQPRGRRNRQ</sequence>
<keyword evidence="4" id="KW-1185">Reference proteome</keyword>
<feature type="coiled-coil region" evidence="1">
    <location>
        <begin position="51"/>
        <end position="125"/>
    </location>
</feature>
<evidence type="ECO:0000313" key="3">
    <source>
        <dbReference type="EMBL" id="WOO79056.1"/>
    </source>
</evidence>
<reference evidence="3" key="1">
    <citation type="submission" date="2023-10" db="EMBL/GenBank/DDBJ databases">
        <authorList>
            <person name="Noh H."/>
        </authorList>
    </citation>
    <scope>NUCLEOTIDE SEQUENCE</scope>
    <source>
        <strain evidence="3">DUCC4014</strain>
    </source>
</reference>
<dbReference type="RefSeq" id="XP_062625088.1">
    <property type="nucleotide sequence ID" value="XM_062769104.1"/>
</dbReference>
<dbReference type="PROSITE" id="PS50142">
    <property type="entry name" value="RNASE_3_2"/>
    <property type="match status" value="1"/>
</dbReference>
<dbReference type="SUPFAM" id="SSF57997">
    <property type="entry name" value="Tropomyosin"/>
    <property type="match status" value="1"/>
</dbReference>
<accession>A0AAF0Y728</accession>
<dbReference type="GO" id="GO:0006396">
    <property type="term" value="P:RNA processing"/>
    <property type="evidence" value="ECO:0007669"/>
    <property type="project" value="InterPro"/>
</dbReference>
<gene>
    <name evidence="3" type="ORF">LOC62_02G002593</name>
</gene>
<dbReference type="Pfam" id="PF14622">
    <property type="entry name" value="Ribonucleas_3_3"/>
    <property type="match status" value="1"/>
</dbReference>
<dbReference type="Gene3D" id="1.10.1520.10">
    <property type="entry name" value="Ribonuclease III domain"/>
    <property type="match status" value="1"/>
</dbReference>
<dbReference type="CDD" id="cd00593">
    <property type="entry name" value="RIBOc"/>
    <property type="match status" value="1"/>
</dbReference>
<dbReference type="InterPro" id="IPR000999">
    <property type="entry name" value="RNase_III_dom"/>
</dbReference>
<dbReference type="Gene3D" id="1.10.287.1490">
    <property type="match status" value="1"/>
</dbReference>
<dbReference type="Proteomes" id="UP000827549">
    <property type="component" value="Chromosome 2"/>
</dbReference>
<name>A0AAF0Y728_9TREE</name>
<dbReference type="GO" id="GO:0004525">
    <property type="term" value="F:ribonuclease III activity"/>
    <property type="evidence" value="ECO:0007669"/>
    <property type="project" value="InterPro"/>
</dbReference>
<dbReference type="AlphaFoldDB" id="A0AAF0Y728"/>
<protein>
    <recommendedName>
        <fullName evidence="2">RNase III domain-containing protein</fullName>
    </recommendedName>
</protein>
<evidence type="ECO:0000259" key="2">
    <source>
        <dbReference type="PROSITE" id="PS50142"/>
    </source>
</evidence>